<dbReference type="EMBL" id="VDGG01000010">
    <property type="protein sequence ID" value="TQR16539.1"/>
    <property type="molecule type" value="Genomic_DNA"/>
</dbReference>
<accession>A0A544TGF9</accession>
<evidence type="ECO:0000313" key="3">
    <source>
        <dbReference type="Proteomes" id="UP000318937"/>
    </source>
</evidence>
<proteinExistence type="predicted"/>
<gene>
    <name evidence="2" type="ORF">FG383_06315</name>
</gene>
<sequence>MKNKKWIWSIGGILLVFCLGLWIAPSISAKDLTEQEANSMVLEKYPGDIIKTTKTESEYQIEMKLETGVYVIKINAKSGDVLSLVQTEKVEIPVQEIPQQSSNEGKEPIIEDKTSANEPTEVSVITIQEAIDIATKHLKGTADSDDTEFHQIPGQTPYYLVEVEIENGDDDREATVQVDAYTGEVKSVNWDD</sequence>
<evidence type="ECO:0000259" key="1">
    <source>
        <dbReference type="Pfam" id="PF03413"/>
    </source>
</evidence>
<feature type="domain" description="PepSY" evidence="1">
    <location>
        <begin position="125"/>
        <end position="186"/>
    </location>
</feature>
<dbReference type="OrthoDB" id="2476750at2"/>
<reference evidence="2 3" key="1">
    <citation type="submission" date="2019-05" db="EMBL/GenBank/DDBJ databases">
        <title>Psychrobacillus vulpis sp. nov., a new species isolated from feces of a red fox that inhabits in The Tablas de Daimiel Natural Park, Albacete, Spain.</title>
        <authorList>
            <person name="Rodriguez M."/>
            <person name="Reina J.C."/>
            <person name="Bejar V."/>
            <person name="Llamas I."/>
        </authorList>
    </citation>
    <scope>NUCLEOTIDE SEQUENCE [LARGE SCALE GENOMIC DNA]</scope>
    <source>
        <strain evidence="2 3">NHI-2</strain>
    </source>
</reference>
<dbReference type="Pfam" id="PF03413">
    <property type="entry name" value="PepSY"/>
    <property type="match status" value="2"/>
</dbReference>
<keyword evidence="3" id="KW-1185">Reference proteome</keyword>
<protein>
    <recommendedName>
        <fullName evidence="1">PepSY domain-containing protein</fullName>
    </recommendedName>
</protein>
<evidence type="ECO:0000313" key="2">
    <source>
        <dbReference type="EMBL" id="TQR16539.1"/>
    </source>
</evidence>
<organism evidence="2 3">
    <name type="scientific">Psychrobacillus soli</name>
    <dbReference type="NCBI Taxonomy" id="1543965"/>
    <lineage>
        <taxon>Bacteria</taxon>
        <taxon>Bacillati</taxon>
        <taxon>Bacillota</taxon>
        <taxon>Bacilli</taxon>
        <taxon>Bacillales</taxon>
        <taxon>Bacillaceae</taxon>
        <taxon>Psychrobacillus</taxon>
    </lineage>
</organism>
<dbReference type="Proteomes" id="UP000318937">
    <property type="component" value="Unassembled WGS sequence"/>
</dbReference>
<dbReference type="AlphaFoldDB" id="A0A544TGF9"/>
<name>A0A544TGF9_9BACI</name>
<dbReference type="RefSeq" id="WP_142606071.1">
    <property type="nucleotide sequence ID" value="NZ_VDGG01000010.1"/>
</dbReference>
<dbReference type="Gene3D" id="3.10.450.40">
    <property type="match status" value="1"/>
</dbReference>
<feature type="domain" description="PepSY" evidence="1">
    <location>
        <begin position="32"/>
        <end position="83"/>
    </location>
</feature>
<dbReference type="InterPro" id="IPR025711">
    <property type="entry name" value="PepSY"/>
</dbReference>
<comment type="caution">
    <text evidence="2">The sequence shown here is derived from an EMBL/GenBank/DDBJ whole genome shotgun (WGS) entry which is preliminary data.</text>
</comment>